<evidence type="ECO:0000313" key="2">
    <source>
        <dbReference type="EMBL" id="TLM94247.1"/>
    </source>
</evidence>
<keyword evidence="3" id="KW-1185">Reference proteome</keyword>
<reference evidence="2 3" key="1">
    <citation type="submission" date="2019-05" db="EMBL/GenBank/DDBJ databases">
        <title>Hymenobacter edaphi sp. nov., isolated from abandoned arsenic-contaminated farmland soil.</title>
        <authorList>
            <person name="Nie L."/>
        </authorList>
    </citation>
    <scope>NUCLEOTIDE SEQUENCE [LARGE SCALE GENOMIC DNA]</scope>
    <source>
        <strain evidence="2 3">1-3-3-8</strain>
    </source>
</reference>
<evidence type="ECO:0008006" key="4">
    <source>
        <dbReference type="Google" id="ProtNLM"/>
    </source>
</evidence>
<comment type="caution">
    <text evidence="2">The sequence shown here is derived from an EMBL/GenBank/DDBJ whole genome shotgun (WGS) entry which is preliminary data.</text>
</comment>
<dbReference type="EMBL" id="VAJM01000003">
    <property type="protein sequence ID" value="TLM94247.1"/>
    <property type="molecule type" value="Genomic_DNA"/>
</dbReference>
<name>A0A5R8WTX4_9BACT</name>
<evidence type="ECO:0000313" key="3">
    <source>
        <dbReference type="Proteomes" id="UP000305517"/>
    </source>
</evidence>
<dbReference type="Proteomes" id="UP000305517">
    <property type="component" value="Unassembled WGS sequence"/>
</dbReference>
<feature type="signal peptide" evidence="1">
    <location>
        <begin position="1"/>
        <end position="23"/>
    </location>
</feature>
<gene>
    <name evidence="2" type="ORF">FDY95_09545</name>
</gene>
<evidence type="ECO:0000256" key="1">
    <source>
        <dbReference type="SAM" id="SignalP"/>
    </source>
</evidence>
<accession>A0A5R8WTX4</accession>
<organism evidence="2 3">
    <name type="scientific">Hymenobacter jeollabukensis</name>
    <dbReference type="NCBI Taxonomy" id="2025313"/>
    <lineage>
        <taxon>Bacteria</taxon>
        <taxon>Pseudomonadati</taxon>
        <taxon>Bacteroidota</taxon>
        <taxon>Cytophagia</taxon>
        <taxon>Cytophagales</taxon>
        <taxon>Hymenobacteraceae</taxon>
        <taxon>Hymenobacter</taxon>
    </lineage>
</organism>
<feature type="chain" id="PRO_5024348514" description="DUF4136 domain-containing protein" evidence="1">
    <location>
        <begin position="24"/>
        <end position="177"/>
    </location>
</feature>
<keyword evidence="1" id="KW-0732">Signal</keyword>
<dbReference type="RefSeq" id="WP_138077123.1">
    <property type="nucleotide sequence ID" value="NZ_VAJM01000003.1"/>
</dbReference>
<sequence>MPARPFLLLLCCLLLASPGRSFAQTAPDWPRNPETGRVEFVGTIPWPTPTPTLQQQQTLVRRWFLRKLTVSPGARARRPAEATFAGLPNHAYLDSTGYQPGPSSGGVPTREEVTWRLRYAVQLTATPAGLAYRLSEFEIAEVVFDASTSDQLEAQLPHYPTQLAGFHRRLRNALAGW</sequence>
<proteinExistence type="predicted"/>
<dbReference type="AlphaFoldDB" id="A0A5R8WTX4"/>
<protein>
    <recommendedName>
        <fullName evidence="4">DUF4136 domain-containing protein</fullName>
    </recommendedName>
</protein>
<dbReference type="OrthoDB" id="883987at2"/>